<protein>
    <submittedName>
        <fullName evidence="2">Uncharacterized protein</fullName>
    </submittedName>
</protein>
<feature type="region of interest" description="Disordered" evidence="1">
    <location>
        <begin position="90"/>
        <end position="113"/>
    </location>
</feature>
<reference evidence="2" key="1">
    <citation type="submission" date="2016-04" db="EMBL/GenBank/DDBJ databases">
        <authorList>
            <person name="Evans L.H."/>
            <person name="Alamgir A."/>
            <person name="Owens N."/>
            <person name="Weber N.D."/>
            <person name="Virtaneva K."/>
            <person name="Barbian K."/>
            <person name="Babar A."/>
            <person name="Rosenke K."/>
        </authorList>
    </citation>
    <scope>NUCLEOTIDE SEQUENCE</scope>
    <source>
        <strain evidence="2">86</strain>
    </source>
</reference>
<name>A0A212JMV1_9FIRM</name>
<organism evidence="2">
    <name type="scientific">uncultured Eubacteriales bacterium</name>
    <dbReference type="NCBI Taxonomy" id="172733"/>
    <lineage>
        <taxon>Bacteria</taxon>
        <taxon>Bacillati</taxon>
        <taxon>Bacillota</taxon>
        <taxon>Clostridia</taxon>
        <taxon>Eubacteriales</taxon>
        <taxon>environmental samples</taxon>
    </lineage>
</organism>
<evidence type="ECO:0000313" key="2">
    <source>
        <dbReference type="EMBL" id="SBW00645.1"/>
    </source>
</evidence>
<sequence length="113" mass="13233">MYCQQQAVKTVLYDVRDRHFVSSIRVLSKTEKNSSFWDLTRTPDKFKENQKVVRNRMISRVFKLFYFPLKGAIFQIGGFTRNQFARKRTRVRIPPSPPSGSLQSQGIAGFRPF</sequence>
<proteinExistence type="predicted"/>
<dbReference type="EMBL" id="FLUN01000001">
    <property type="protein sequence ID" value="SBW00645.1"/>
    <property type="molecule type" value="Genomic_DNA"/>
</dbReference>
<dbReference type="AlphaFoldDB" id="A0A212JMV1"/>
<accession>A0A212JMV1</accession>
<evidence type="ECO:0000256" key="1">
    <source>
        <dbReference type="SAM" id="MobiDB-lite"/>
    </source>
</evidence>
<gene>
    <name evidence="2" type="ORF">KL86CLO1_11370</name>
</gene>